<dbReference type="CDD" id="cd18689">
    <property type="entry name" value="PIN_VapC-like"/>
    <property type="match status" value="1"/>
</dbReference>
<name>A0A9X4JT21_9FIRM</name>
<dbReference type="AlphaFoldDB" id="A0A9X4JT21"/>
<evidence type="ECO:0000313" key="2">
    <source>
        <dbReference type="EMBL" id="MDF9407974.1"/>
    </source>
</evidence>
<dbReference type="Proteomes" id="UP001154312">
    <property type="component" value="Unassembled WGS sequence"/>
</dbReference>
<reference evidence="2" key="1">
    <citation type="submission" date="2022-02" db="EMBL/GenBank/DDBJ databases">
        <authorList>
            <person name="Leng L."/>
        </authorList>
    </citation>
    <scope>NUCLEOTIDE SEQUENCE</scope>
    <source>
        <strain evidence="2">JI</strain>
    </source>
</reference>
<comment type="caution">
    <text evidence="2">The sequence shown here is derived from an EMBL/GenBank/DDBJ whole genome shotgun (WGS) entry which is preliminary data.</text>
</comment>
<keyword evidence="3" id="KW-1185">Reference proteome</keyword>
<dbReference type="Gene3D" id="3.40.50.1010">
    <property type="entry name" value="5'-nuclease"/>
    <property type="match status" value="1"/>
</dbReference>
<protein>
    <submittedName>
        <fullName evidence="2">Type II toxin-antitoxin system VapC family toxin</fullName>
    </submittedName>
</protein>
<accession>A0A9X4JT21</accession>
<proteinExistence type="predicted"/>
<dbReference type="Pfam" id="PF01850">
    <property type="entry name" value="PIN"/>
    <property type="match status" value="1"/>
</dbReference>
<evidence type="ECO:0000313" key="3">
    <source>
        <dbReference type="Proteomes" id="UP001154312"/>
    </source>
</evidence>
<dbReference type="InterPro" id="IPR029060">
    <property type="entry name" value="PIN-like_dom_sf"/>
</dbReference>
<feature type="domain" description="PIN" evidence="1">
    <location>
        <begin position="10"/>
        <end position="127"/>
    </location>
</feature>
<sequence length="141" mass="15694">MRKKNDKVFVLDAYALLAFLEAEEGGDIVNEYLQGPGAQFYISAINLGEVFYIVLRERGMETAEIVESEVMQANNIRIVDVTWERAKLAGIFKSRGGISFADCFAAALALEKDAPLITGDKEFQKVTDKIKIIWLGPQKSC</sequence>
<organism evidence="2 3">
    <name type="scientific">Pelotomaculum isophthalicicum JI</name>
    <dbReference type="NCBI Taxonomy" id="947010"/>
    <lineage>
        <taxon>Bacteria</taxon>
        <taxon>Bacillati</taxon>
        <taxon>Bacillota</taxon>
        <taxon>Clostridia</taxon>
        <taxon>Eubacteriales</taxon>
        <taxon>Desulfotomaculaceae</taxon>
        <taxon>Pelotomaculum</taxon>
    </lineage>
</organism>
<dbReference type="RefSeq" id="WP_277443230.1">
    <property type="nucleotide sequence ID" value="NZ_JAKOAV010000008.1"/>
</dbReference>
<evidence type="ECO:0000259" key="1">
    <source>
        <dbReference type="Pfam" id="PF01850"/>
    </source>
</evidence>
<dbReference type="EMBL" id="JAKOAV010000008">
    <property type="protein sequence ID" value="MDF9407974.1"/>
    <property type="molecule type" value="Genomic_DNA"/>
</dbReference>
<dbReference type="InterPro" id="IPR002716">
    <property type="entry name" value="PIN_dom"/>
</dbReference>
<dbReference type="SUPFAM" id="SSF88723">
    <property type="entry name" value="PIN domain-like"/>
    <property type="match status" value="1"/>
</dbReference>
<gene>
    <name evidence="2" type="ORF">L7E55_06310</name>
</gene>